<dbReference type="Gene3D" id="3.40.50.10350">
    <property type="entry name" value="Glycerate kinase, domain 1"/>
    <property type="match status" value="1"/>
</dbReference>
<dbReference type="SUPFAM" id="SSF110738">
    <property type="entry name" value="Glycerate kinase I"/>
    <property type="match status" value="1"/>
</dbReference>
<dbReference type="OrthoDB" id="9774290at2"/>
<comment type="caution">
    <text evidence="5">The sequence shown here is derived from an EMBL/GenBank/DDBJ whole genome shotgun (WGS) entry which is preliminary data.</text>
</comment>
<evidence type="ECO:0000256" key="1">
    <source>
        <dbReference type="ARBA" id="ARBA00006284"/>
    </source>
</evidence>
<protein>
    <submittedName>
        <fullName evidence="5">Glycerate kinase</fullName>
    </submittedName>
</protein>
<dbReference type="AlphaFoldDB" id="A0A5N1GGV4"/>
<accession>A0A5N1GGV4</accession>
<dbReference type="NCBIfam" id="TIGR00045">
    <property type="entry name" value="glycerate kinase"/>
    <property type="match status" value="1"/>
</dbReference>
<organism evidence="5 6">
    <name type="scientific">Aerococcus sanguinicola</name>
    <dbReference type="NCBI Taxonomy" id="119206"/>
    <lineage>
        <taxon>Bacteria</taxon>
        <taxon>Bacillati</taxon>
        <taxon>Bacillota</taxon>
        <taxon>Bacilli</taxon>
        <taxon>Lactobacillales</taxon>
        <taxon>Aerococcaceae</taxon>
        <taxon>Aerococcus</taxon>
    </lineage>
</organism>
<dbReference type="InterPro" id="IPR036129">
    <property type="entry name" value="Glycerate_kinase_sf"/>
</dbReference>
<evidence type="ECO:0000256" key="4">
    <source>
        <dbReference type="PIRNR" id="PIRNR006078"/>
    </source>
</evidence>
<reference evidence="5 6" key="1">
    <citation type="submission" date="2019-09" db="EMBL/GenBank/DDBJ databases">
        <title>Draft genome sequence assemblies of isolates from the urinary tract.</title>
        <authorList>
            <person name="Mores C.R."/>
            <person name="Putonti C."/>
            <person name="Wolfe A.J."/>
        </authorList>
    </citation>
    <scope>NUCLEOTIDE SEQUENCE [LARGE SCALE GENOMIC DNA]</scope>
    <source>
        <strain evidence="5 6">UMB623</strain>
    </source>
</reference>
<gene>
    <name evidence="5" type="ORF">F6I03_08530</name>
</gene>
<dbReference type="STRING" id="119206.AWM72_05035"/>
<sequence length="379" mass="39013">MKIVLAPDSFKEALTAQEVCRAMAAGIRRVCPQAEILSLPMADGGEGTVQALLAAREGSLEKSWVTGPLARQKLQASWGRLADGETAVIEMAAASGLELLDRAERNPWDTTTYGTGELIQAALDAGCRKVILGIGGSATNDGGVGMAMALGARFLDDQGQSLGWGGGALADLAQIDLSQLDPRLKQTEILVASDVTNPLVGDQGAAAIFGPQKGADPAMVEALDRNLNQVATCAMRGLALDWDLAHYPGGGAAGGLGAGLMAFLGAQLQPGIDLVIAESQLAQHCQDADYILTGEGSLDGQSVFGKTPQGVARIGRAAGIPVIALAGRLGPGAQALYDEGVQALFAIGREPTSLETALAETAKNLEMSCENIMRLLVTA</sequence>
<dbReference type="Proteomes" id="UP000327148">
    <property type="component" value="Unassembled WGS sequence"/>
</dbReference>
<dbReference type="Gene3D" id="3.90.1510.10">
    <property type="entry name" value="Glycerate kinase, domain 2"/>
    <property type="match status" value="1"/>
</dbReference>
<dbReference type="PANTHER" id="PTHR21599">
    <property type="entry name" value="GLYCERATE KINASE"/>
    <property type="match status" value="1"/>
</dbReference>
<evidence type="ECO:0000256" key="2">
    <source>
        <dbReference type="ARBA" id="ARBA00022679"/>
    </source>
</evidence>
<proteinExistence type="inferred from homology"/>
<keyword evidence="2 4" id="KW-0808">Transferase</keyword>
<dbReference type="InterPro" id="IPR004381">
    <property type="entry name" value="Glycerate_kinase"/>
</dbReference>
<evidence type="ECO:0000313" key="5">
    <source>
        <dbReference type="EMBL" id="KAA9300195.1"/>
    </source>
</evidence>
<name>A0A5N1GGV4_9LACT</name>
<dbReference type="PANTHER" id="PTHR21599:SF0">
    <property type="entry name" value="GLYCERATE KINASE"/>
    <property type="match status" value="1"/>
</dbReference>
<dbReference type="InterPro" id="IPR018197">
    <property type="entry name" value="Glycerate_kinase_RE-like"/>
</dbReference>
<dbReference type="PIRSF" id="PIRSF006078">
    <property type="entry name" value="GlxK"/>
    <property type="match status" value="1"/>
</dbReference>
<evidence type="ECO:0000313" key="6">
    <source>
        <dbReference type="Proteomes" id="UP000327148"/>
    </source>
</evidence>
<dbReference type="RefSeq" id="WP_070431656.1">
    <property type="nucleotide sequence ID" value="NZ_VYWO01000006.1"/>
</dbReference>
<keyword evidence="3 4" id="KW-0418">Kinase</keyword>
<dbReference type="GO" id="GO:0031388">
    <property type="term" value="P:organic acid phosphorylation"/>
    <property type="evidence" value="ECO:0007669"/>
    <property type="project" value="UniProtKB-UniRule"/>
</dbReference>
<dbReference type="GO" id="GO:0008887">
    <property type="term" value="F:glycerate kinase activity"/>
    <property type="evidence" value="ECO:0007669"/>
    <property type="project" value="UniProtKB-UniRule"/>
</dbReference>
<comment type="similarity">
    <text evidence="1 4">Belongs to the glycerate kinase type-1 family.</text>
</comment>
<dbReference type="Pfam" id="PF02595">
    <property type="entry name" value="Gly_kinase"/>
    <property type="match status" value="1"/>
</dbReference>
<dbReference type="EMBL" id="VYWO01000006">
    <property type="protein sequence ID" value="KAA9300195.1"/>
    <property type="molecule type" value="Genomic_DNA"/>
</dbReference>
<evidence type="ECO:0000256" key="3">
    <source>
        <dbReference type="ARBA" id="ARBA00022777"/>
    </source>
</evidence>
<dbReference type="InterPro" id="IPR018193">
    <property type="entry name" value="Glyc_kinase_flavodox-like_fold"/>
</dbReference>